<dbReference type="OrthoDB" id="9810066at2"/>
<reference evidence="1 2" key="1">
    <citation type="submission" date="2018-01" db="EMBL/GenBank/DDBJ databases">
        <title>Draft genome sequence of Nonomuraea sp. KC333.</title>
        <authorList>
            <person name="Sahin N."/>
            <person name="Saygin H."/>
            <person name="Ay H."/>
        </authorList>
    </citation>
    <scope>NUCLEOTIDE SEQUENCE [LARGE SCALE GENOMIC DNA]</scope>
    <source>
        <strain evidence="1 2">KC333</strain>
    </source>
</reference>
<dbReference type="Proteomes" id="UP000249304">
    <property type="component" value="Unassembled WGS sequence"/>
</dbReference>
<keyword evidence="2" id="KW-1185">Reference proteome</keyword>
<dbReference type="GO" id="GO:0046677">
    <property type="term" value="P:response to antibiotic"/>
    <property type="evidence" value="ECO:0007669"/>
    <property type="project" value="InterPro"/>
</dbReference>
<dbReference type="Pfam" id="PF05139">
    <property type="entry name" value="Erythro_esteras"/>
    <property type="match status" value="1"/>
</dbReference>
<proteinExistence type="predicted"/>
<dbReference type="EMBL" id="POUD01000346">
    <property type="protein sequence ID" value="PZG05678.1"/>
    <property type="molecule type" value="Genomic_DNA"/>
</dbReference>
<organism evidence="1 2">
    <name type="scientific">Nonomuraea aridisoli</name>
    <dbReference type="NCBI Taxonomy" id="2070368"/>
    <lineage>
        <taxon>Bacteria</taxon>
        <taxon>Bacillati</taxon>
        <taxon>Actinomycetota</taxon>
        <taxon>Actinomycetes</taxon>
        <taxon>Streptosporangiales</taxon>
        <taxon>Streptosporangiaceae</taxon>
        <taxon>Nonomuraea</taxon>
    </lineage>
</organism>
<dbReference type="Gene3D" id="3.30.1870.10">
    <property type="entry name" value="EreA-like, domain 2"/>
    <property type="match status" value="1"/>
</dbReference>
<dbReference type="PANTHER" id="PTHR31299">
    <property type="entry name" value="ESTERASE, PUTATIVE (AFU_ORTHOLOGUE AFUA_1G05850)-RELATED"/>
    <property type="match status" value="1"/>
</dbReference>
<dbReference type="RefSeq" id="WP_111184835.1">
    <property type="nucleotide sequence ID" value="NZ_POUD01000346.1"/>
</dbReference>
<dbReference type="AlphaFoldDB" id="A0A2W2E0P0"/>
<comment type="caution">
    <text evidence="1">The sequence shown here is derived from an EMBL/GenBank/DDBJ whole genome shotgun (WGS) entry which is preliminary data.</text>
</comment>
<protein>
    <submittedName>
        <fullName evidence="1">Erythromycin esterase</fullName>
    </submittedName>
</protein>
<dbReference type="InterPro" id="IPR007815">
    <property type="entry name" value="Emycin_Estase"/>
</dbReference>
<dbReference type="Gene3D" id="1.20.1440.30">
    <property type="entry name" value="Biosynthetic Protein domain"/>
    <property type="match status" value="1"/>
</dbReference>
<sequence length="395" mass="42924">MPDDVTAWLAGRAIPLGRLEPLKDVLDGVSVIGLGESTHGGAEFFPLRWRLTEFLVEELGFTTLAIEASAAAARAVDAYVTGGTGDPRAALAGLGFWTLNTAEMLTVIERLREHNSTAARPVRFAGVDPQHPEAALRALRARLGPDAAELLDPLDGLAGTTPRPRWEPLDRQVEADARRLEEHVAAHGPAEAREHARIVRQFADMVSRPFRHADPLRTLGVARDRHMAENVNLLMAEPDTKIVLWAHNGHVMKGRYGGGTVPSMGLHLARDHGAAYYALGATFGKGVFRAHHTRFGRIVRRRSPARFRVPLAGAPHVVEARLAAAHPGDHVIDLRDGDRSEPVADWLAATNHMRAFGGVANRLTAKFAFMPTVLADQYDGLAFLHRITASTPLDG</sequence>
<gene>
    <name evidence="1" type="ORF">C1J01_43150</name>
</gene>
<evidence type="ECO:0000313" key="2">
    <source>
        <dbReference type="Proteomes" id="UP000249304"/>
    </source>
</evidence>
<dbReference type="PANTHER" id="PTHR31299:SF0">
    <property type="entry name" value="ESTERASE, PUTATIVE (AFU_ORTHOLOGUE AFUA_1G05850)-RELATED"/>
    <property type="match status" value="1"/>
</dbReference>
<evidence type="ECO:0000313" key="1">
    <source>
        <dbReference type="EMBL" id="PZG05678.1"/>
    </source>
</evidence>
<dbReference type="SUPFAM" id="SSF159501">
    <property type="entry name" value="EreA/ChaN-like"/>
    <property type="match status" value="1"/>
</dbReference>
<name>A0A2W2E0P0_9ACTN</name>
<dbReference type="Gene3D" id="3.40.1660.10">
    <property type="entry name" value="EreA-like (biosynthetic domain)"/>
    <property type="match status" value="1"/>
</dbReference>
<dbReference type="CDD" id="cd14728">
    <property type="entry name" value="Ere-like"/>
    <property type="match status" value="1"/>
</dbReference>
<dbReference type="InterPro" id="IPR052036">
    <property type="entry name" value="Hydrolase/PRTase-associated"/>
</dbReference>
<accession>A0A2W2E0P0</accession>